<keyword evidence="2" id="KW-1185">Reference proteome</keyword>
<reference evidence="3" key="1">
    <citation type="submission" date="2016-11" db="UniProtKB">
        <authorList>
            <consortium name="WormBaseParasite"/>
        </authorList>
    </citation>
    <scope>IDENTIFICATION</scope>
</reference>
<name>A0A1I8FJG7_9PLAT</name>
<organism evidence="2 3">
    <name type="scientific">Macrostomum lignano</name>
    <dbReference type="NCBI Taxonomy" id="282301"/>
    <lineage>
        <taxon>Eukaryota</taxon>
        <taxon>Metazoa</taxon>
        <taxon>Spiralia</taxon>
        <taxon>Lophotrochozoa</taxon>
        <taxon>Platyhelminthes</taxon>
        <taxon>Rhabditophora</taxon>
        <taxon>Macrostomorpha</taxon>
        <taxon>Macrostomida</taxon>
        <taxon>Macrostomidae</taxon>
        <taxon>Macrostomum</taxon>
    </lineage>
</organism>
<dbReference type="Proteomes" id="UP000095280">
    <property type="component" value="Unplaced"/>
</dbReference>
<dbReference type="AlphaFoldDB" id="A0A1I8FJG7"/>
<proteinExistence type="predicted"/>
<protein>
    <submittedName>
        <fullName evidence="3">Calpain catalytic domain-containing protein</fullName>
    </submittedName>
</protein>
<evidence type="ECO:0000313" key="2">
    <source>
        <dbReference type="Proteomes" id="UP000095280"/>
    </source>
</evidence>
<dbReference type="WBParaSite" id="maker-unitig_37603-snap-gene-0.1-mRNA-1">
    <property type="protein sequence ID" value="maker-unitig_37603-snap-gene-0.1-mRNA-1"/>
    <property type="gene ID" value="maker-unitig_37603-snap-gene-0.1"/>
</dbReference>
<feature type="region of interest" description="Disordered" evidence="1">
    <location>
        <begin position="59"/>
        <end position="135"/>
    </location>
</feature>
<sequence length="334" mass="36379">RAITATSRNAGDYLLSAVHNSLRCRSLPTEPLASASPTSNERIPCTAAKRQRLIIKLQQAAEKASSNGPAAGAAASGDGADPRDQSESDAVSPTELVGPQLRAAAQGGRNRWSPGMLQPPAEAKHRLAGRTAASVNENFDSKSGKAFALRTLPDAHSQATPRPIATVPMHGSIDSCVPSRRWLYAKRNNRWIGSFHQQLFGLSRRTPASCWPAALLHGLLYSRLRQDAVTKALLKAPNCSAPETYTWHCLRTICPIRRSGRYLGPGASLSELQVRLGHGSANSCRTARWRECCPAGPYLLGHAWPNWPLEFARLSSRPECARRIRVRFCLMVSH</sequence>
<evidence type="ECO:0000313" key="3">
    <source>
        <dbReference type="WBParaSite" id="maker-unitig_37603-snap-gene-0.1-mRNA-1"/>
    </source>
</evidence>
<accession>A0A1I8FJG7</accession>
<feature type="compositionally biased region" description="Low complexity" evidence="1">
    <location>
        <begin position="64"/>
        <end position="79"/>
    </location>
</feature>
<evidence type="ECO:0000256" key="1">
    <source>
        <dbReference type="SAM" id="MobiDB-lite"/>
    </source>
</evidence>